<sequence>MRTPLTAEPDRRWTWEFRDLSHARRDLSVLADRDRVVLAGPPGDAAVLSSDAVGRLSSALRAAAEQARK</sequence>
<dbReference type="EMBL" id="CP045929">
    <property type="protein sequence ID" value="QGK68218.1"/>
    <property type="molecule type" value="Genomic_DNA"/>
</dbReference>
<accession>A0A5Q3Q0R6</accession>
<keyword evidence="2" id="KW-1185">Reference proteome</keyword>
<dbReference type="KEGG" id="sace:GIY23_00255"/>
<dbReference type="AlphaFoldDB" id="A0A5Q3Q0R6"/>
<protein>
    <submittedName>
        <fullName evidence="1">Uncharacterized protein</fullName>
    </submittedName>
</protein>
<dbReference type="Proteomes" id="UP000371041">
    <property type="component" value="Chromosome"/>
</dbReference>
<evidence type="ECO:0000313" key="2">
    <source>
        <dbReference type="Proteomes" id="UP000371041"/>
    </source>
</evidence>
<evidence type="ECO:0000313" key="1">
    <source>
        <dbReference type="EMBL" id="QGK68218.1"/>
    </source>
</evidence>
<reference evidence="2" key="1">
    <citation type="submission" date="2019-11" db="EMBL/GenBank/DDBJ databases">
        <title>The complete genome sequence of Saccharopolyspora sp. E2A.</title>
        <authorList>
            <person name="Zhang G."/>
        </authorList>
    </citation>
    <scope>NUCLEOTIDE SEQUENCE [LARGE SCALE GENOMIC DNA]</scope>
    <source>
        <strain evidence="2">E2A</strain>
    </source>
</reference>
<gene>
    <name evidence="1" type="ORF">GIY23_00255</name>
</gene>
<name>A0A5Q3Q0R6_9PSEU</name>
<proteinExistence type="predicted"/>
<organism evidence="1 2">
    <name type="scientific">Allosaccharopolyspora coralli</name>
    <dbReference type="NCBI Taxonomy" id="2665642"/>
    <lineage>
        <taxon>Bacteria</taxon>
        <taxon>Bacillati</taxon>
        <taxon>Actinomycetota</taxon>
        <taxon>Actinomycetes</taxon>
        <taxon>Pseudonocardiales</taxon>
        <taxon>Pseudonocardiaceae</taxon>
        <taxon>Allosaccharopolyspora</taxon>
    </lineage>
</organism>
<dbReference type="RefSeq" id="WP_154074827.1">
    <property type="nucleotide sequence ID" value="NZ_CP045929.1"/>
</dbReference>